<feature type="domain" description="NusG-like N-terminal" evidence="4">
    <location>
        <begin position="7"/>
        <end position="99"/>
    </location>
</feature>
<dbReference type="PANTHER" id="PTHR30265">
    <property type="entry name" value="RHO-INTERACTING TRANSCRIPTION TERMINATION FACTOR NUSG"/>
    <property type="match status" value="1"/>
</dbReference>
<dbReference type="EMBL" id="CADCTQ010000182">
    <property type="protein sequence ID" value="CAA9252394.1"/>
    <property type="molecule type" value="Genomic_DNA"/>
</dbReference>
<dbReference type="InterPro" id="IPR043425">
    <property type="entry name" value="NusG-like"/>
</dbReference>
<reference evidence="5" key="1">
    <citation type="submission" date="2020-02" db="EMBL/GenBank/DDBJ databases">
        <authorList>
            <person name="Meier V. D."/>
        </authorList>
    </citation>
    <scope>NUCLEOTIDE SEQUENCE</scope>
    <source>
        <strain evidence="5">AVDCRST_MAG56</strain>
    </source>
</reference>
<dbReference type="Gene3D" id="3.30.70.940">
    <property type="entry name" value="NusG, N-terminal domain"/>
    <property type="match status" value="1"/>
</dbReference>
<gene>
    <name evidence="5" type="ORF">AVDCRST_MAG56-2169</name>
</gene>
<keyword evidence="1" id="KW-0889">Transcription antitermination</keyword>
<evidence type="ECO:0000256" key="1">
    <source>
        <dbReference type="ARBA" id="ARBA00022814"/>
    </source>
</evidence>
<name>A0A6J4IHP4_9SPHI</name>
<evidence type="ECO:0000313" key="5">
    <source>
        <dbReference type="EMBL" id="CAA9252394.1"/>
    </source>
</evidence>
<sequence length="179" mass="20655">MSNERLHWLVGYTMPRCEKKLHSRLADMGVESYLPLNQVIKEWSDRKKKIEVPLFPNYVFIHVNPRERWNLLQCRELVRFVAYEGRPAIMHDEEIHLIRTVLVNNITISSEAGRIPIRTGKRVVVKQGSMAGMKGIMVRENHQQNVIIHLDALNHTIVLHLEAGSVLEDFEIQTTAGSV</sequence>
<dbReference type="Pfam" id="PF02357">
    <property type="entry name" value="NusG"/>
    <property type="match status" value="1"/>
</dbReference>
<dbReference type="CDD" id="cd09895">
    <property type="entry name" value="NGN_SP_UpxY"/>
    <property type="match status" value="1"/>
</dbReference>
<evidence type="ECO:0000256" key="3">
    <source>
        <dbReference type="ARBA" id="ARBA00023163"/>
    </source>
</evidence>
<accession>A0A6J4IHP4</accession>
<dbReference type="AlphaFoldDB" id="A0A6J4IHP4"/>
<dbReference type="InterPro" id="IPR036735">
    <property type="entry name" value="NGN_dom_sf"/>
</dbReference>
<evidence type="ECO:0000256" key="2">
    <source>
        <dbReference type="ARBA" id="ARBA00023015"/>
    </source>
</evidence>
<keyword evidence="2" id="KW-0805">Transcription regulation</keyword>
<dbReference type="NCBIfam" id="NF033644">
    <property type="entry name" value="antiterm_UpxY"/>
    <property type="match status" value="1"/>
</dbReference>
<dbReference type="SUPFAM" id="SSF82679">
    <property type="entry name" value="N-utilization substance G protein NusG, N-terminal domain"/>
    <property type="match status" value="1"/>
</dbReference>
<evidence type="ECO:0000259" key="4">
    <source>
        <dbReference type="Pfam" id="PF02357"/>
    </source>
</evidence>
<protein>
    <recommendedName>
        <fullName evidence="4">NusG-like N-terminal domain-containing protein</fullName>
    </recommendedName>
</protein>
<proteinExistence type="predicted"/>
<keyword evidence="3" id="KW-0804">Transcription</keyword>
<organism evidence="5">
    <name type="scientific">uncultured Cytophagales bacterium</name>
    <dbReference type="NCBI Taxonomy" id="158755"/>
    <lineage>
        <taxon>Bacteria</taxon>
        <taxon>Pseudomonadati</taxon>
        <taxon>Bacteroidota</taxon>
        <taxon>Sphingobacteriia</taxon>
        <taxon>Sphingobacteriales</taxon>
        <taxon>environmental samples</taxon>
    </lineage>
</organism>
<dbReference type="GO" id="GO:0006354">
    <property type="term" value="P:DNA-templated transcription elongation"/>
    <property type="evidence" value="ECO:0007669"/>
    <property type="project" value="InterPro"/>
</dbReference>
<dbReference type="PANTHER" id="PTHR30265:SF4">
    <property type="entry name" value="KOW MOTIF FAMILY PROTEIN, EXPRESSED"/>
    <property type="match status" value="1"/>
</dbReference>
<dbReference type="GO" id="GO:0031564">
    <property type="term" value="P:transcription antitermination"/>
    <property type="evidence" value="ECO:0007669"/>
    <property type="project" value="UniProtKB-KW"/>
</dbReference>
<dbReference type="InterPro" id="IPR006645">
    <property type="entry name" value="NGN-like_dom"/>
</dbReference>